<evidence type="ECO:0000313" key="1">
    <source>
        <dbReference type="EMBL" id="MBX38174.1"/>
    </source>
</evidence>
<name>A0A2P2N6P4_RHIMU</name>
<accession>A0A2P2N6P4</accession>
<protein>
    <submittedName>
        <fullName evidence="1">Uncharacterized protein</fullName>
    </submittedName>
</protein>
<dbReference type="AlphaFoldDB" id="A0A2P2N6P4"/>
<organism evidence="1">
    <name type="scientific">Rhizophora mucronata</name>
    <name type="common">Asiatic mangrove</name>
    <dbReference type="NCBI Taxonomy" id="61149"/>
    <lineage>
        <taxon>Eukaryota</taxon>
        <taxon>Viridiplantae</taxon>
        <taxon>Streptophyta</taxon>
        <taxon>Embryophyta</taxon>
        <taxon>Tracheophyta</taxon>
        <taxon>Spermatophyta</taxon>
        <taxon>Magnoliopsida</taxon>
        <taxon>eudicotyledons</taxon>
        <taxon>Gunneridae</taxon>
        <taxon>Pentapetalae</taxon>
        <taxon>rosids</taxon>
        <taxon>fabids</taxon>
        <taxon>Malpighiales</taxon>
        <taxon>Rhizophoraceae</taxon>
        <taxon>Rhizophora</taxon>
    </lineage>
</organism>
<reference evidence="1" key="1">
    <citation type="submission" date="2018-02" db="EMBL/GenBank/DDBJ databases">
        <title>Rhizophora mucronata_Transcriptome.</title>
        <authorList>
            <person name="Meera S.P."/>
            <person name="Sreeshan A."/>
            <person name="Augustine A."/>
        </authorList>
    </citation>
    <scope>NUCLEOTIDE SEQUENCE</scope>
    <source>
        <tissue evidence="1">Leaf</tissue>
    </source>
</reference>
<proteinExistence type="predicted"/>
<dbReference type="EMBL" id="GGEC01057690">
    <property type="protein sequence ID" value="MBX38174.1"/>
    <property type="molecule type" value="Transcribed_RNA"/>
</dbReference>
<sequence>MRTNKVIEEATELVRVSKTQGNKGWFIEPLQNSNRKNTNEA</sequence>